<evidence type="ECO:0000313" key="3">
    <source>
        <dbReference type="Proteomes" id="UP000823749"/>
    </source>
</evidence>
<evidence type="ECO:0000313" key="2">
    <source>
        <dbReference type="EMBL" id="KAG5552190.1"/>
    </source>
</evidence>
<evidence type="ECO:0000256" key="1">
    <source>
        <dbReference type="SAM" id="MobiDB-lite"/>
    </source>
</evidence>
<feature type="compositionally biased region" description="Acidic residues" evidence="1">
    <location>
        <begin position="27"/>
        <end position="66"/>
    </location>
</feature>
<keyword evidence="3" id="KW-1185">Reference proteome</keyword>
<reference evidence="2" key="1">
    <citation type="submission" date="2020-08" db="EMBL/GenBank/DDBJ databases">
        <title>Plant Genome Project.</title>
        <authorList>
            <person name="Zhang R.-G."/>
        </authorList>
    </citation>
    <scope>NUCLEOTIDE SEQUENCE</scope>
    <source>
        <strain evidence="2">WSP0</strain>
        <tissue evidence="2">Leaf</tissue>
    </source>
</reference>
<dbReference type="AlphaFoldDB" id="A0AAV6KI28"/>
<dbReference type="EMBL" id="JACTNZ010000004">
    <property type="protein sequence ID" value="KAG5552190.1"/>
    <property type="molecule type" value="Genomic_DNA"/>
</dbReference>
<name>A0AAV6KI28_9ERIC</name>
<comment type="caution">
    <text evidence="2">The sequence shown here is derived from an EMBL/GenBank/DDBJ whole genome shotgun (WGS) entry which is preliminary data.</text>
</comment>
<feature type="region of interest" description="Disordered" evidence="1">
    <location>
        <begin position="14"/>
        <end position="94"/>
    </location>
</feature>
<proteinExistence type="predicted"/>
<feature type="compositionally biased region" description="Basic and acidic residues" evidence="1">
    <location>
        <begin position="14"/>
        <end position="26"/>
    </location>
</feature>
<organism evidence="2 3">
    <name type="scientific">Rhododendron griersonianum</name>
    <dbReference type="NCBI Taxonomy" id="479676"/>
    <lineage>
        <taxon>Eukaryota</taxon>
        <taxon>Viridiplantae</taxon>
        <taxon>Streptophyta</taxon>
        <taxon>Embryophyta</taxon>
        <taxon>Tracheophyta</taxon>
        <taxon>Spermatophyta</taxon>
        <taxon>Magnoliopsida</taxon>
        <taxon>eudicotyledons</taxon>
        <taxon>Gunneridae</taxon>
        <taxon>Pentapetalae</taxon>
        <taxon>asterids</taxon>
        <taxon>Ericales</taxon>
        <taxon>Ericaceae</taxon>
        <taxon>Ericoideae</taxon>
        <taxon>Rhodoreae</taxon>
        <taxon>Rhododendron</taxon>
    </lineage>
</organism>
<feature type="compositionally biased region" description="Polar residues" evidence="1">
    <location>
        <begin position="73"/>
        <end position="83"/>
    </location>
</feature>
<sequence length="94" mass="10889">MEECIHLIMHELKVRGINNEHTRAYQDDENDDDDDEDDNVEEDDDDNDENDDNEDDEDEDEDDGDEDKGTNDMHYQQVITNGHKSPLPSPLANL</sequence>
<accession>A0AAV6KI28</accession>
<gene>
    <name evidence="2" type="ORF">RHGRI_010321</name>
</gene>
<protein>
    <submittedName>
        <fullName evidence="2">Uncharacterized protein</fullName>
    </submittedName>
</protein>
<dbReference type="Proteomes" id="UP000823749">
    <property type="component" value="Chromosome 4"/>
</dbReference>